<dbReference type="AlphaFoldDB" id="A0A6J2X2N1"/>
<dbReference type="OrthoDB" id="297496at2759"/>
<keyword evidence="4 8" id="KW-1133">Transmembrane helix</keyword>
<evidence type="ECO:0000256" key="8">
    <source>
        <dbReference type="SAM" id="Phobius"/>
    </source>
</evidence>
<protein>
    <submittedName>
        <fullName evidence="11">Potassium channel subfamily K member 18-like</fullName>
    </submittedName>
</protein>
<feature type="domain" description="Potassium channel" evidence="9">
    <location>
        <begin position="82"/>
        <end position="156"/>
    </location>
</feature>
<feature type="non-terminal residue" evidence="11">
    <location>
        <position position="1"/>
    </location>
</feature>
<dbReference type="PANTHER" id="PTHR11003:SF325">
    <property type="entry name" value="POTASSIUM CHANNEL DOMAIN-CONTAINING PROTEIN"/>
    <property type="match status" value="1"/>
</dbReference>
<evidence type="ECO:0000256" key="7">
    <source>
        <dbReference type="ARBA" id="ARBA00023303"/>
    </source>
</evidence>
<keyword evidence="5" id="KW-0406">Ion transport</keyword>
<sequence>YGSVSPRTSWGKLVTIIYALIGIPLMLLYLSTTGDVLARSFRRLYGKLCGSKTNPQIPQQQIQQRCACSNTVRVPVTLCLVIVLAYICSGAMLFHRLENWSLLEGSYFCFTSLGTIGFGDLLPGQKADEVSLCACSAYILTGMALVAMCFSLVQDEVIALLRYIGASCSKNTPKIKNDEEAVTSLPGS</sequence>
<accession>A0A6J2X2N1</accession>
<evidence type="ECO:0000256" key="1">
    <source>
        <dbReference type="ARBA" id="ARBA00004141"/>
    </source>
</evidence>
<feature type="transmembrane region" description="Helical" evidence="8">
    <location>
        <begin position="74"/>
        <end position="94"/>
    </location>
</feature>
<gene>
    <name evidence="11" type="primary">LOC115874435</name>
</gene>
<dbReference type="GeneID" id="115874435"/>
<evidence type="ECO:0000256" key="3">
    <source>
        <dbReference type="ARBA" id="ARBA00022692"/>
    </source>
</evidence>
<evidence type="ECO:0000256" key="6">
    <source>
        <dbReference type="ARBA" id="ARBA00023136"/>
    </source>
</evidence>
<dbReference type="Proteomes" id="UP000504635">
    <property type="component" value="Unplaced"/>
</dbReference>
<feature type="transmembrane region" description="Helical" evidence="8">
    <location>
        <begin position="130"/>
        <end position="153"/>
    </location>
</feature>
<dbReference type="SUPFAM" id="SSF81324">
    <property type="entry name" value="Voltage-gated potassium channels"/>
    <property type="match status" value="1"/>
</dbReference>
<evidence type="ECO:0000259" key="9">
    <source>
        <dbReference type="Pfam" id="PF07885"/>
    </source>
</evidence>
<evidence type="ECO:0000256" key="5">
    <source>
        <dbReference type="ARBA" id="ARBA00023065"/>
    </source>
</evidence>
<dbReference type="GO" id="GO:0022841">
    <property type="term" value="F:potassium ion leak channel activity"/>
    <property type="evidence" value="ECO:0007669"/>
    <property type="project" value="TreeGrafter"/>
</dbReference>
<dbReference type="Gene3D" id="1.10.287.70">
    <property type="match status" value="1"/>
</dbReference>
<evidence type="ECO:0000256" key="4">
    <source>
        <dbReference type="ARBA" id="ARBA00022989"/>
    </source>
</evidence>
<dbReference type="InParanoid" id="A0A6J2X2N1"/>
<name>A0A6J2X2N1_SITOR</name>
<comment type="subcellular location">
    <subcellularLocation>
        <location evidence="1">Membrane</location>
        <topology evidence="1">Multi-pass membrane protein</topology>
    </subcellularLocation>
</comment>
<keyword evidence="2" id="KW-0813">Transport</keyword>
<dbReference type="KEGG" id="soy:115874435"/>
<dbReference type="GO" id="GO:0030322">
    <property type="term" value="P:stabilization of membrane potential"/>
    <property type="evidence" value="ECO:0007669"/>
    <property type="project" value="TreeGrafter"/>
</dbReference>
<evidence type="ECO:0000313" key="11">
    <source>
        <dbReference type="RefSeq" id="XP_030745458.1"/>
    </source>
</evidence>
<dbReference type="GO" id="GO:0015271">
    <property type="term" value="F:outward rectifier potassium channel activity"/>
    <property type="evidence" value="ECO:0007669"/>
    <property type="project" value="TreeGrafter"/>
</dbReference>
<keyword evidence="7" id="KW-0407">Ion channel</keyword>
<keyword evidence="3 8" id="KW-0812">Transmembrane</keyword>
<feature type="domain" description="Potassium channel" evidence="9">
    <location>
        <begin position="1"/>
        <end position="38"/>
    </location>
</feature>
<dbReference type="RefSeq" id="XP_030745458.1">
    <property type="nucleotide sequence ID" value="XM_030889598.1"/>
</dbReference>
<reference evidence="11" key="1">
    <citation type="submission" date="2025-08" db="UniProtKB">
        <authorList>
            <consortium name="RefSeq"/>
        </authorList>
    </citation>
    <scope>IDENTIFICATION</scope>
    <source>
        <tissue evidence="11">Gonads</tissue>
    </source>
</reference>
<evidence type="ECO:0000256" key="2">
    <source>
        <dbReference type="ARBA" id="ARBA00022448"/>
    </source>
</evidence>
<proteinExistence type="predicted"/>
<dbReference type="Pfam" id="PF07885">
    <property type="entry name" value="Ion_trans_2"/>
    <property type="match status" value="2"/>
</dbReference>
<organism evidence="10 11">
    <name type="scientific">Sitophilus oryzae</name>
    <name type="common">Rice weevil</name>
    <name type="synonym">Curculio oryzae</name>
    <dbReference type="NCBI Taxonomy" id="7048"/>
    <lineage>
        <taxon>Eukaryota</taxon>
        <taxon>Metazoa</taxon>
        <taxon>Ecdysozoa</taxon>
        <taxon>Arthropoda</taxon>
        <taxon>Hexapoda</taxon>
        <taxon>Insecta</taxon>
        <taxon>Pterygota</taxon>
        <taxon>Neoptera</taxon>
        <taxon>Endopterygota</taxon>
        <taxon>Coleoptera</taxon>
        <taxon>Polyphaga</taxon>
        <taxon>Cucujiformia</taxon>
        <taxon>Curculionidae</taxon>
        <taxon>Dryophthorinae</taxon>
        <taxon>Sitophilus</taxon>
    </lineage>
</organism>
<dbReference type="PANTHER" id="PTHR11003">
    <property type="entry name" value="POTASSIUM CHANNEL, SUBFAMILY K"/>
    <property type="match status" value="1"/>
</dbReference>
<dbReference type="InterPro" id="IPR003280">
    <property type="entry name" value="2pore_dom_K_chnl"/>
</dbReference>
<keyword evidence="10" id="KW-1185">Reference proteome</keyword>
<dbReference type="GO" id="GO:0005886">
    <property type="term" value="C:plasma membrane"/>
    <property type="evidence" value="ECO:0007669"/>
    <property type="project" value="TreeGrafter"/>
</dbReference>
<dbReference type="InterPro" id="IPR013099">
    <property type="entry name" value="K_chnl_dom"/>
</dbReference>
<keyword evidence="6 8" id="KW-0472">Membrane</keyword>
<evidence type="ECO:0000313" key="10">
    <source>
        <dbReference type="Proteomes" id="UP000504635"/>
    </source>
</evidence>
<feature type="transmembrane region" description="Helical" evidence="8">
    <location>
        <begin position="16"/>
        <end position="38"/>
    </location>
</feature>